<reference evidence="1" key="1">
    <citation type="journal article" date="2013" name="Environ. Microbiol.">
        <title>Microbiota from the distal guts of lean and obese adolescents exhibit partial functional redundancy besides clear differences in community structure.</title>
        <authorList>
            <person name="Ferrer M."/>
            <person name="Ruiz A."/>
            <person name="Lanza F."/>
            <person name="Haange S.B."/>
            <person name="Oberbach A."/>
            <person name="Till H."/>
            <person name="Bargiela R."/>
            <person name="Campoy C."/>
            <person name="Segura M.T."/>
            <person name="Richter M."/>
            <person name="von Bergen M."/>
            <person name="Seifert J."/>
            <person name="Suarez A."/>
        </authorList>
    </citation>
    <scope>NUCLEOTIDE SEQUENCE</scope>
</reference>
<dbReference type="EMBL" id="AJWZ01008701">
    <property type="protein sequence ID" value="EKC53373.1"/>
    <property type="molecule type" value="Genomic_DNA"/>
</dbReference>
<organism evidence="1">
    <name type="scientific">human gut metagenome</name>
    <dbReference type="NCBI Taxonomy" id="408170"/>
    <lineage>
        <taxon>unclassified sequences</taxon>
        <taxon>metagenomes</taxon>
        <taxon>organismal metagenomes</taxon>
    </lineage>
</organism>
<gene>
    <name evidence="1" type="ORF">OBE_12621</name>
</gene>
<feature type="non-terminal residue" evidence="1">
    <location>
        <position position="313"/>
    </location>
</feature>
<proteinExistence type="predicted"/>
<sequence>MENKESVATPEQRKKTLTWFMGDVLPALGELQTDSMIFLTGTLLHNEALLVNLGKDPTFTTVVMGVLDAQGEPVFPKYMNQEKISLKKEMYSRQGELGTFYLELFNKLVCEDTMSLRPSDIQRTPLERPLFRALCHDPAISKKRSADQAAFGVVGVYPGGRFQIELVEGFRGMEPSEAVREFFRLRDIWSRPPEGQSEKVPLLCGVEAVAYQESLISLIQEEMSRRDDFFVLEKIRYSTEKKARILGTLQPRYSAHLVHHRQTFGEYESQMAEFPSGHDDQLDVVAMCFDLLANASRAAVSIPVDSGLEESYY</sequence>
<comment type="caution">
    <text evidence="1">The sequence shown here is derived from an EMBL/GenBank/DDBJ whole genome shotgun (WGS) entry which is preliminary data.</text>
</comment>
<name>K1S7A9_9ZZZZ</name>
<protein>
    <submittedName>
        <fullName evidence="1">Putative phage protein</fullName>
    </submittedName>
</protein>
<accession>K1S7A9</accession>
<dbReference type="AlphaFoldDB" id="K1S7A9"/>
<evidence type="ECO:0000313" key="1">
    <source>
        <dbReference type="EMBL" id="EKC53373.1"/>
    </source>
</evidence>